<dbReference type="GO" id="GO:0005886">
    <property type="term" value="C:plasma membrane"/>
    <property type="evidence" value="ECO:0007669"/>
    <property type="project" value="UniProtKB-SubCell"/>
</dbReference>
<evidence type="ECO:0000256" key="1">
    <source>
        <dbReference type="ARBA" id="ARBA00004651"/>
    </source>
</evidence>
<dbReference type="Pfam" id="PF03773">
    <property type="entry name" value="ArsP_1"/>
    <property type="match status" value="1"/>
</dbReference>
<evidence type="ECO:0000256" key="6">
    <source>
        <dbReference type="ARBA" id="ARBA00023136"/>
    </source>
</evidence>
<comment type="caution">
    <text evidence="8">The sequence shown here is derived from an EMBL/GenBank/DDBJ whole genome shotgun (WGS) entry which is preliminary data.</text>
</comment>
<proteinExistence type="inferred from homology"/>
<feature type="transmembrane region" description="Helical" evidence="7">
    <location>
        <begin position="154"/>
        <end position="175"/>
    </location>
</feature>
<name>A0A5C4MYC8_9ACTN</name>
<comment type="subcellular location">
    <subcellularLocation>
        <location evidence="1">Cell membrane</location>
        <topology evidence="1">Multi-pass membrane protein</topology>
    </subcellularLocation>
</comment>
<sequence>MTPPTETDDARRRVVVGLVGLAVLALLLVGGLAWAKWLPYLDKTTVLSDTGAWDGAAIFDSTADAASPWAAGWDFAVAYFQAVWRALLVAVLVAAAVDALLPRAWLLAALGRRTRVGQSLVGGAVSAPSMMCTCCAAPVAASLRQRGTPIAGCIAYWIGNPVLNPAVLVFLLLVLPWQYAAVRLVVGVVLVVGAAALVARVLEPAPRASRTVEPAPAEDAESVAQLPGRYLRSLVRFTVVLVPEYVVAVFAVGLVSGPLSNFDGLQQQLGVAAVLLAAVAATALVVPTGGEIPVIAAVTAAGAGAGLGGVLLIALPALSLPSMLMVGRSFGWRATGATGALVVAASLVAGGALAVLS</sequence>
<dbReference type="PANTHER" id="PTHR43299:SF1">
    <property type="entry name" value="UPF0718 PROTEIN YRAQ"/>
    <property type="match status" value="1"/>
</dbReference>
<feature type="transmembrane region" description="Helical" evidence="7">
    <location>
        <begin position="181"/>
        <end position="202"/>
    </location>
</feature>
<dbReference type="PANTHER" id="PTHR43299">
    <property type="entry name" value="UPF0718 PROTEIN YRAQ"/>
    <property type="match status" value="1"/>
</dbReference>
<dbReference type="EMBL" id="VDFR01000012">
    <property type="protein sequence ID" value="TNC50684.1"/>
    <property type="molecule type" value="Genomic_DNA"/>
</dbReference>
<accession>A0A5C4MYC8</accession>
<feature type="transmembrane region" description="Helical" evidence="7">
    <location>
        <begin position="294"/>
        <end position="318"/>
    </location>
</feature>
<keyword evidence="4 7" id="KW-0812">Transmembrane</keyword>
<organism evidence="8 9">
    <name type="scientific">Mumia zhuanghuii</name>
    <dbReference type="NCBI Taxonomy" id="2585211"/>
    <lineage>
        <taxon>Bacteria</taxon>
        <taxon>Bacillati</taxon>
        <taxon>Actinomycetota</taxon>
        <taxon>Actinomycetes</taxon>
        <taxon>Propionibacteriales</taxon>
        <taxon>Nocardioidaceae</taxon>
        <taxon>Mumia</taxon>
    </lineage>
</organism>
<feature type="transmembrane region" description="Helical" evidence="7">
    <location>
        <begin position="330"/>
        <end position="356"/>
    </location>
</feature>
<keyword evidence="6 7" id="KW-0472">Membrane</keyword>
<keyword evidence="3" id="KW-1003">Cell membrane</keyword>
<comment type="similarity">
    <text evidence="2">Belongs to the UPF0718 family.</text>
</comment>
<dbReference type="OrthoDB" id="8771795at2"/>
<dbReference type="InterPro" id="IPR005524">
    <property type="entry name" value="DUF318"/>
</dbReference>
<dbReference type="AlphaFoldDB" id="A0A5C4MYC8"/>
<feature type="transmembrane region" description="Helical" evidence="7">
    <location>
        <begin position="234"/>
        <end position="257"/>
    </location>
</feature>
<evidence type="ECO:0000313" key="8">
    <source>
        <dbReference type="EMBL" id="TNC50684.1"/>
    </source>
</evidence>
<dbReference type="Proteomes" id="UP000306740">
    <property type="component" value="Unassembled WGS sequence"/>
</dbReference>
<feature type="transmembrane region" description="Helical" evidence="7">
    <location>
        <begin position="269"/>
        <end position="287"/>
    </location>
</feature>
<keyword evidence="5 7" id="KW-1133">Transmembrane helix</keyword>
<evidence type="ECO:0000256" key="7">
    <source>
        <dbReference type="SAM" id="Phobius"/>
    </source>
</evidence>
<evidence type="ECO:0000256" key="5">
    <source>
        <dbReference type="ARBA" id="ARBA00022989"/>
    </source>
</evidence>
<feature type="transmembrane region" description="Helical" evidence="7">
    <location>
        <begin position="82"/>
        <end position="106"/>
    </location>
</feature>
<evidence type="ECO:0000256" key="4">
    <source>
        <dbReference type="ARBA" id="ARBA00022692"/>
    </source>
</evidence>
<evidence type="ECO:0008006" key="10">
    <source>
        <dbReference type="Google" id="ProtNLM"/>
    </source>
</evidence>
<evidence type="ECO:0000313" key="9">
    <source>
        <dbReference type="Proteomes" id="UP000306740"/>
    </source>
</evidence>
<reference evidence="8 9" key="1">
    <citation type="submission" date="2019-05" db="EMBL/GenBank/DDBJ databases">
        <title>Mumia sp. nov., isolated from the intestinal contents of plateau pika (Ochotona curzoniae) in the Qinghai-Tibet plateau of China.</title>
        <authorList>
            <person name="Tian Z."/>
        </authorList>
    </citation>
    <scope>NUCLEOTIDE SEQUENCE [LARGE SCALE GENOMIC DNA]</scope>
    <source>
        <strain evidence="9">527</strain>
    </source>
</reference>
<evidence type="ECO:0000256" key="3">
    <source>
        <dbReference type="ARBA" id="ARBA00022475"/>
    </source>
</evidence>
<feature type="transmembrane region" description="Helical" evidence="7">
    <location>
        <begin position="14"/>
        <end position="35"/>
    </location>
</feature>
<gene>
    <name evidence="8" type="ORF">FHE65_03185</name>
</gene>
<protein>
    <recommendedName>
        <fullName evidence="10">Permease</fullName>
    </recommendedName>
</protein>
<evidence type="ECO:0000256" key="2">
    <source>
        <dbReference type="ARBA" id="ARBA00006386"/>
    </source>
</evidence>